<evidence type="ECO:0000256" key="3">
    <source>
        <dbReference type="PROSITE-ProRule" id="PRU00221"/>
    </source>
</evidence>
<dbReference type="SUPFAM" id="SSF50978">
    <property type="entry name" value="WD40 repeat-like"/>
    <property type="match status" value="1"/>
</dbReference>
<keyword evidence="4" id="KW-0175">Coiled coil</keyword>
<dbReference type="PANTHER" id="PTHR19848:SF8">
    <property type="entry name" value="F-BOX AND WD REPEAT DOMAIN CONTAINING 7"/>
    <property type="match status" value="1"/>
</dbReference>
<evidence type="ECO:0000256" key="2">
    <source>
        <dbReference type="ARBA" id="ARBA00022737"/>
    </source>
</evidence>
<sequence length="719" mass="79605">MRRKDKPNQPPGNNEQELLLYDSSQGLLARLVNRIFFRDGAQSVVNRLIRRNVGIGSGARLLTDRPRGSRLTSNRLDPISTDALLADAPPPSESAPPLISGFKAFVEGEHRKDRARSEPRSPDNQSPDSFNVAPMLLSADRFDTILKSTPSDLRSQVLVERKEEYSEYLRRLERARKTLVQRLEEVDSVILEAVNERRAIEDQLSAEPRVDEKKSCSRSTTADTLLSGTRPQTTTSTKARFVAGEIPKSMVEDVSDSGDDMDDRGLYEQDDITRLRKLASVYSGHYGGITAIDCDPAMGLLASGSLDTQVRVWDIETTACKYTITSHNDIIRGVQFYDRFLLTASNDSRIRMWDLSMLESVCPQPATMEMQKEYIPSSLLADADLDEVFGRNRSATRPASPNTTLTLQSTTPAVTPTICRRVLPIDLCCENTFIGHADAVTCFQASADGTLISGSADKTVREWDLTTGTLRQTIDITWAISDTQTKRLSGNLKSSFRRNSPWATTGNPLSSTSRSPLPFETQDFDAAARFEAYKRGTEFGDGGFIGALQFYEFALATGTADGFLRLWDLRTTQAHRQMHGHSEPITSLHFDDRSVVTGSLDGTVLLWDLRTGRILQTLAFESGIVTSAQLRKSADSHSSKSYAMECWTATRDNSLHYYKANSMQHISYASDYGYMNSAASKSEISPISAGTAGISRISCLDSESLVCGDDEGIIKLWHI</sequence>
<evidence type="ECO:0000313" key="7">
    <source>
        <dbReference type="Proteomes" id="UP001151295"/>
    </source>
</evidence>
<gene>
    <name evidence="6" type="primary">MDV1</name>
    <name evidence="6" type="ORF">EDC05_003623</name>
</gene>
<feature type="compositionally biased region" description="Polar residues" evidence="5">
    <location>
        <begin position="497"/>
        <end position="515"/>
    </location>
</feature>
<dbReference type="InterPro" id="IPR015943">
    <property type="entry name" value="WD40/YVTN_repeat-like_dom_sf"/>
</dbReference>
<feature type="compositionally biased region" description="Polar residues" evidence="5">
    <location>
        <begin position="217"/>
        <end position="235"/>
    </location>
</feature>
<dbReference type="PANTHER" id="PTHR19848">
    <property type="entry name" value="WD40 REPEAT PROTEIN"/>
    <property type="match status" value="1"/>
</dbReference>
<comment type="caution">
    <text evidence="6">The sequence shown here is derived from an EMBL/GenBank/DDBJ whole genome shotgun (WGS) entry which is preliminary data.</text>
</comment>
<dbReference type="InterPro" id="IPR001680">
    <property type="entry name" value="WD40_rpt"/>
</dbReference>
<feature type="repeat" description="WD" evidence="3">
    <location>
        <begin position="324"/>
        <end position="356"/>
    </location>
</feature>
<name>A0ABQ8PLC7_9FUNG</name>
<proteinExistence type="predicted"/>
<feature type="region of interest" description="Disordered" evidence="5">
    <location>
        <begin position="210"/>
        <end position="235"/>
    </location>
</feature>
<dbReference type="EC" id="1.14.11.27" evidence="6"/>
<dbReference type="PROSITE" id="PS00678">
    <property type="entry name" value="WD_REPEATS_1"/>
    <property type="match status" value="4"/>
</dbReference>
<feature type="repeat" description="WD" evidence="3">
    <location>
        <begin position="578"/>
        <end position="617"/>
    </location>
</feature>
<dbReference type="PRINTS" id="PR00320">
    <property type="entry name" value="GPROTEINBRPT"/>
</dbReference>
<dbReference type="SMART" id="SM00320">
    <property type="entry name" value="WD40"/>
    <property type="match status" value="6"/>
</dbReference>
<dbReference type="Pfam" id="PF00400">
    <property type="entry name" value="WD40"/>
    <property type="match status" value="4"/>
</dbReference>
<dbReference type="PROSITE" id="PS50082">
    <property type="entry name" value="WD_REPEATS_2"/>
    <property type="match status" value="5"/>
</dbReference>
<feature type="coiled-coil region" evidence="4">
    <location>
        <begin position="158"/>
        <end position="189"/>
    </location>
</feature>
<dbReference type="EMBL" id="JANBQD010000041">
    <property type="protein sequence ID" value="KAJ1991145.1"/>
    <property type="molecule type" value="Genomic_DNA"/>
</dbReference>
<reference evidence="6" key="1">
    <citation type="submission" date="2022-07" db="EMBL/GenBank/DDBJ databases">
        <title>Phylogenomic reconstructions and comparative analyses of Kickxellomycotina fungi.</title>
        <authorList>
            <person name="Reynolds N.K."/>
            <person name="Stajich J.E."/>
            <person name="Barry K."/>
            <person name="Grigoriev I.V."/>
            <person name="Crous P."/>
            <person name="Smith M.E."/>
        </authorList>
    </citation>
    <scope>NUCLEOTIDE SEQUENCE</scope>
    <source>
        <strain evidence="6">BCRC 34882</strain>
    </source>
</reference>
<dbReference type="InterPro" id="IPR019775">
    <property type="entry name" value="WD40_repeat_CS"/>
</dbReference>
<dbReference type="GO" id="GO:0140680">
    <property type="term" value="F:histone H3K36me/H3K36me2 demethylase activity"/>
    <property type="evidence" value="ECO:0007669"/>
    <property type="project" value="UniProtKB-EC"/>
</dbReference>
<evidence type="ECO:0000256" key="1">
    <source>
        <dbReference type="ARBA" id="ARBA00022574"/>
    </source>
</evidence>
<evidence type="ECO:0000256" key="4">
    <source>
        <dbReference type="SAM" id="Coils"/>
    </source>
</evidence>
<feature type="repeat" description="WD" evidence="3">
    <location>
        <begin position="433"/>
        <end position="473"/>
    </location>
</feature>
<feature type="repeat" description="WD" evidence="3">
    <location>
        <begin position="282"/>
        <end position="323"/>
    </location>
</feature>
<evidence type="ECO:0000256" key="5">
    <source>
        <dbReference type="SAM" id="MobiDB-lite"/>
    </source>
</evidence>
<dbReference type="PROSITE" id="PS50294">
    <property type="entry name" value="WD_REPEATS_REGION"/>
    <property type="match status" value="4"/>
</dbReference>
<keyword evidence="6" id="KW-0560">Oxidoreductase</keyword>
<feature type="region of interest" description="Disordered" evidence="5">
    <location>
        <begin position="497"/>
        <end position="518"/>
    </location>
</feature>
<accession>A0ABQ8PLC7</accession>
<feature type="region of interest" description="Disordered" evidence="5">
    <location>
        <begin position="110"/>
        <end position="131"/>
    </location>
</feature>
<keyword evidence="1 3" id="KW-0853">WD repeat</keyword>
<feature type="compositionally biased region" description="Basic and acidic residues" evidence="5">
    <location>
        <begin position="110"/>
        <end position="121"/>
    </location>
</feature>
<protein>
    <submittedName>
        <fullName evidence="6">Mitochondrial fission protein</fullName>
        <ecNumber evidence="6">1.14.11.27</ecNumber>
    </submittedName>
</protein>
<keyword evidence="7" id="KW-1185">Reference proteome</keyword>
<organism evidence="6 7">
    <name type="scientific">Coemansia umbellata</name>
    <dbReference type="NCBI Taxonomy" id="1424467"/>
    <lineage>
        <taxon>Eukaryota</taxon>
        <taxon>Fungi</taxon>
        <taxon>Fungi incertae sedis</taxon>
        <taxon>Zoopagomycota</taxon>
        <taxon>Kickxellomycotina</taxon>
        <taxon>Kickxellomycetes</taxon>
        <taxon>Kickxellales</taxon>
        <taxon>Kickxellaceae</taxon>
        <taxon>Coemansia</taxon>
    </lineage>
</organism>
<evidence type="ECO:0000313" key="6">
    <source>
        <dbReference type="EMBL" id="KAJ1991145.1"/>
    </source>
</evidence>
<dbReference type="Gene3D" id="2.130.10.10">
    <property type="entry name" value="YVTN repeat-like/Quinoprotein amine dehydrogenase"/>
    <property type="match status" value="3"/>
</dbReference>
<keyword evidence="2" id="KW-0677">Repeat</keyword>
<dbReference type="Proteomes" id="UP001151295">
    <property type="component" value="Unassembled WGS sequence"/>
</dbReference>
<dbReference type="InterPro" id="IPR020472">
    <property type="entry name" value="WD40_PAC1"/>
</dbReference>
<dbReference type="InterPro" id="IPR036322">
    <property type="entry name" value="WD40_repeat_dom_sf"/>
</dbReference>
<feature type="repeat" description="WD" evidence="3">
    <location>
        <begin position="555"/>
        <end position="577"/>
    </location>
</feature>